<organism evidence="5 6">
    <name type="scientific">Aureispira anguillae</name>
    <dbReference type="NCBI Taxonomy" id="2864201"/>
    <lineage>
        <taxon>Bacteria</taxon>
        <taxon>Pseudomonadati</taxon>
        <taxon>Bacteroidota</taxon>
        <taxon>Saprospiria</taxon>
        <taxon>Saprospirales</taxon>
        <taxon>Saprospiraceae</taxon>
        <taxon>Aureispira</taxon>
    </lineage>
</organism>
<evidence type="ECO:0000259" key="4">
    <source>
        <dbReference type="Pfam" id="PF13435"/>
    </source>
</evidence>
<dbReference type="Gene3D" id="1.25.40.10">
    <property type="entry name" value="Tetratricopeptide repeat domain"/>
    <property type="match status" value="1"/>
</dbReference>
<reference evidence="5" key="1">
    <citation type="submission" date="2022-09" db="EMBL/GenBank/DDBJ databases">
        <title>Aureispira anguillicida sp. nov., isolated from Leptocephalus of Japanese eel Anguilla japonica.</title>
        <authorList>
            <person name="Yuasa K."/>
            <person name="Mekata T."/>
            <person name="Ikunari K."/>
        </authorList>
    </citation>
    <scope>NUCLEOTIDE SEQUENCE</scope>
    <source>
        <strain evidence="5">EL160426</strain>
    </source>
</reference>
<accession>A0A916DU04</accession>
<dbReference type="KEGG" id="aup:AsAng_0025900"/>
<feature type="signal peptide" evidence="3">
    <location>
        <begin position="1"/>
        <end position="23"/>
    </location>
</feature>
<dbReference type="Gene3D" id="1.10.1130.10">
    <property type="entry name" value="Flavocytochrome C3, Chain A"/>
    <property type="match status" value="1"/>
</dbReference>
<proteinExistence type="predicted"/>
<dbReference type="SMART" id="SM00028">
    <property type="entry name" value="TPR"/>
    <property type="match status" value="2"/>
</dbReference>
<dbReference type="PROSITE" id="PS50293">
    <property type="entry name" value="TPR_REGION"/>
    <property type="match status" value="1"/>
</dbReference>
<protein>
    <submittedName>
        <fullName evidence="5">Tetratricopeptide repeat protein</fullName>
    </submittedName>
</protein>
<dbReference type="AlphaFoldDB" id="A0A916DU04"/>
<feature type="repeat" description="TPR" evidence="2">
    <location>
        <begin position="502"/>
        <end position="535"/>
    </location>
</feature>
<dbReference type="InterPro" id="IPR019734">
    <property type="entry name" value="TPR_rpt"/>
</dbReference>
<keyword evidence="1 3" id="KW-0732">Signal</keyword>
<keyword evidence="2" id="KW-0802">TPR repeat</keyword>
<feature type="chain" id="PRO_5037686773" evidence="3">
    <location>
        <begin position="24"/>
        <end position="647"/>
    </location>
</feature>
<dbReference type="InterPro" id="IPR051829">
    <property type="entry name" value="Multiheme_Cytochr_ET"/>
</dbReference>
<dbReference type="InterPro" id="IPR011990">
    <property type="entry name" value="TPR-like_helical_dom_sf"/>
</dbReference>
<dbReference type="SUPFAM" id="SSF48695">
    <property type="entry name" value="Multiheme cytochromes"/>
    <property type="match status" value="1"/>
</dbReference>
<dbReference type="PANTHER" id="PTHR35038">
    <property type="entry name" value="DISSIMILATORY SULFITE REDUCTASE SIRA"/>
    <property type="match status" value="1"/>
</dbReference>
<name>A0A916DU04_9BACT</name>
<dbReference type="SUPFAM" id="SSF48452">
    <property type="entry name" value="TPR-like"/>
    <property type="match status" value="1"/>
</dbReference>
<dbReference type="EMBL" id="AP026867">
    <property type="protein sequence ID" value="BDS11876.1"/>
    <property type="molecule type" value="Genomic_DNA"/>
</dbReference>
<gene>
    <name evidence="5" type="ORF">AsAng_0025900</name>
</gene>
<dbReference type="Pfam" id="PF14559">
    <property type="entry name" value="TPR_19"/>
    <property type="match status" value="1"/>
</dbReference>
<feature type="domain" description="Cytochrome c-552/4" evidence="4">
    <location>
        <begin position="179"/>
        <end position="215"/>
    </location>
</feature>
<evidence type="ECO:0000313" key="6">
    <source>
        <dbReference type="Proteomes" id="UP001060919"/>
    </source>
</evidence>
<dbReference type="Proteomes" id="UP001060919">
    <property type="component" value="Chromosome"/>
</dbReference>
<evidence type="ECO:0000256" key="3">
    <source>
        <dbReference type="SAM" id="SignalP"/>
    </source>
</evidence>
<evidence type="ECO:0000256" key="1">
    <source>
        <dbReference type="ARBA" id="ARBA00022729"/>
    </source>
</evidence>
<evidence type="ECO:0000256" key="2">
    <source>
        <dbReference type="PROSITE-ProRule" id="PRU00339"/>
    </source>
</evidence>
<dbReference type="InterPro" id="IPR036280">
    <property type="entry name" value="Multihaem_cyt_sf"/>
</dbReference>
<dbReference type="RefSeq" id="WP_264793013.1">
    <property type="nucleotide sequence ID" value="NZ_AP026867.1"/>
</dbReference>
<evidence type="ECO:0000313" key="5">
    <source>
        <dbReference type="EMBL" id="BDS11876.1"/>
    </source>
</evidence>
<dbReference type="Pfam" id="PF13435">
    <property type="entry name" value="Cytochrome_C554"/>
    <property type="match status" value="1"/>
</dbReference>
<dbReference type="InterPro" id="IPR023155">
    <property type="entry name" value="Cyt_c-552/4"/>
</dbReference>
<sequence length="647" mass="73425">MPSKKGLLTVLFLTALTYCMWFCAPNDTSVVTDSFRNMHDSVEYVGMQTCRSCHHEIYQTYIKTGMGQSFGKATLAKTAASFGVHDVVYDKDLDFYYQPYFQDSTMYVLEFRLKGKDTIYKRIERIDYIIGSGHHTNSHMINRKGYIYQAPITYYTQEGKWDLAPGFEGGDNQRFERAILSECLTCHNHTPTPASGSENKYHKVPLGIECERCHGAGGLHVKEKLAGKRVDTSKFVDYSIVNPRHLSIDRQMDLCQRCHLQGVAVLKEGKTFYDFKPGMKLSDVMNVFLPRFTNSDKRFIMASQADRLQLSNCFKVSGQLSCINCHNPHHDVHSTTQNNYNTACQGCHNPTTKQSKLLDCSATAIQRQAEKDNCVACHMPRSGSIDIPHVNITDHFISKNNIKSTTKDSLSPEKVEEIAGFLGLESLVIKNASPLEMARGYLALWDKFMGTPMVLDSAKFYLDQSVAPKKEKFSTLVHYYFNKAEYALLVSIALPPEEINDAWTAYRIGEAAAKNKNLPKALLYYNRAVQLKPYHLNFQEKLGSSYARSNQLAAAQKVFNFILREDPQRKMALANLGLLKAQQGKVTEALKLYDKALRVDPDYKNALLNKIGLLVQLKRTKEAEPTIQHLIQKYPSYQRILEQRGIL</sequence>
<keyword evidence="6" id="KW-1185">Reference proteome</keyword>
<dbReference type="PANTHER" id="PTHR35038:SF8">
    <property type="entry name" value="C-TYPE POLYHEME CYTOCHROME OMCC"/>
    <property type="match status" value="1"/>
</dbReference>
<feature type="repeat" description="TPR" evidence="2">
    <location>
        <begin position="570"/>
        <end position="603"/>
    </location>
</feature>
<dbReference type="PROSITE" id="PS50005">
    <property type="entry name" value="TPR"/>
    <property type="match status" value="2"/>
</dbReference>